<reference evidence="1 2" key="1">
    <citation type="submission" date="2022-11" db="EMBL/GenBank/DDBJ databases">
        <title>Acinetobacter entericus sp. nov., isolated from the gut of the plastic-eating larvae of the Coleoptera insect Zophobas atratus.</title>
        <authorList>
            <person name="Dong X."/>
            <person name="Yang Y."/>
        </authorList>
    </citation>
    <scope>NUCLEOTIDE SEQUENCE [LARGE SCALE GENOMIC DNA]</scope>
    <source>
        <strain evidence="1 2">BIT-DXN8</strain>
    </source>
</reference>
<keyword evidence="2" id="KW-1185">Reference proteome</keyword>
<name>A0ABT3NND3_9GAMM</name>
<organism evidence="1 2">
    <name type="scientific">Acinetobacter entericus</name>
    <dbReference type="NCBI Taxonomy" id="2989714"/>
    <lineage>
        <taxon>Bacteria</taxon>
        <taxon>Pseudomonadati</taxon>
        <taxon>Pseudomonadota</taxon>
        <taxon>Gammaproteobacteria</taxon>
        <taxon>Moraxellales</taxon>
        <taxon>Moraxellaceae</taxon>
        <taxon>Acinetobacter</taxon>
    </lineage>
</organism>
<protein>
    <recommendedName>
        <fullName evidence="3">CdiI immunity protein domain-containing protein</fullName>
    </recommendedName>
</protein>
<sequence>MMNYSKLESLYDAFISHEKFPIIEEQAERVLQHPELDEKSKKIGNWSYNIMFLSNFFDRAKGSLFQTFEHFTVSVSDRDIVLNLSNAPNFKDRDAYLAWMHKELNK</sequence>
<evidence type="ECO:0000313" key="2">
    <source>
        <dbReference type="Proteomes" id="UP001209682"/>
    </source>
</evidence>
<comment type="caution">
    <text evidence="1">The sequence shown here is derived from an EMBL/GenBank/DDBJ whole genome shotgun (WGS) entry which is preliminary data.</text>
</comment>
<dbReference type="Proteomes" id="UP001209682">
    <property type="component" value="Unassembled WGS sequence"/>
</dbReference>
<dbReference type="RefSeq" id="WP_265466137.1">
    <property type="nucleotide sequence ID" value="NZ_JAPEQW010000046.1"/>
</dbReference>
<accession>A0ABT3NND3</accession>
<evidence type="ECO:0000313" key="1">
    <source>
        <dbReference type="EMBL" id="MCW8041073.1"/>
    </source>
</evidence>
<gene>
    <name evidence="1" type="ORF">OKC24_18255</name>
</gene>
<dbReference type="EMBL" id="JAPEQW010000046">
    <property type="protein sequence ID" value="MCW8041073.1"/>
    <property type="molecule type" value="Genomic_DNA"/>
</dbReference>
<proteinExistence type="predicted"/>
<evidence type="ECO:0008006" key="3">
    <source>
        <dbReference type="Google" id="ProtNLM"/>
    </source>
</evidence>